<gene>
    <name evidence="2" type="ORF">GQR91_19000</name>
    <name evidence="3" type="ORF">SAMN05216557_10712</name>
</gene>
<organism evidence="3 4">
    <name type="scientific">Sphingomonas carotinifaciens</name>
    <dbReference type="NCBI Taxonomy" id="1166323"/>
    <lineage>
        <taxon>Bacteria</taxon>
        <taxon>Pseudomonadati</taxon>
        <taxon>Pseudomonadota</taxon>
        <taxon>Alphaproteobacteria</taxon>
        <taxon>Sphingomonadales</taxon>
        <taxon>Sphingomonadaceae</taxon>
        <taxon>Sphingomonas</taxon>
    </lineage>
</organism>
<reference evidence="2 5" key="2">
    <citation type="submission" date="2019-12" db="EMBL/GenBank/DDBJ databases">
        <authorList>
            <person name="Zheng J."/>
        </authorList>
    </citation>
    <scope>NUCLEOTIDE SEQUENCE [LARGE SCALE GENOMIC DNA]</scope>
    <source>
        <strain evidence="2 5">DSM 27347</strain>
    </source>
</reference>
<dbReference type="RefSeq" id="WP_160146822.1">
    <property type="nucleotide sequence ID" value="NZ_FNBI01000007.1"/>
</dbReference>
<keyword evidence="4" id="KW-1185">Reference proteome</keyword>
<dbReference type="EMBL" id="FNBI01000007">
    <property type="protein sequence ID" value="SDF87875.1"/>
    <property type="molecule type" value="Genomic_DNA"/>
</dbReference>
<name>A0A1G7PNP2_9SPHN</name>
<accession>A0A1G7PNP2</accession>
<dbReference type="OrthoDB" id="7596955at2"/>
<protein>
    <submittedName>
        <fullName evidence="3">Uncharacterized protein</fullName>
    </submittedName>
</protein>
<dbReference type="Proteomes" id="UP000323502">
    <property type="component" value="Unassembled WGS sequence"/>
</dbReference>
<dbReference type="AlphaFoldDB" id="A0A1G7PNP2"/>
<reference evidence="3 4" key="1">
    <citation type="submission" date="2016-10" db="EMBL/GenBank/DDBJ databases">
        <authorList>
            <person name="Varghese N."/>
            <person name="Submissions S."/>
        </authorList>
    </citation>
    <scope>NUCLEOTIDE SEQUENCE [LARGE SCALE GENOMIC DNA]</scope>
    <source>
        <strain evidence="3 4">S7-754</strain>
    </source>
</reference>
<sequence length="271" mass="29689">MSQSANKAARMGSRTLGEPCDDYPAPSLREQLALARRSRETAKANALRRWADKIGIDARDASWLSSRRELLGAGVESDAPRRFMTGEGKISALDVEPLPWLRMTETQITRPMADFLNDGGPARMAAFLRALPCAGVELPAAFDTSLARAEVTAVGGRVDLLVTGRTGSRTFGAAIEVKIDSGLKNPLGAYAAVARDAGLAVEGRSKGRPTGALVVLARSSKKSTRQRLSRNSGWKFVHWSGFLRRFERELATGVDDEDFRAFRRHIWDRFT</sequence>
<evidence type="ECO:0000313" key="4">
    <source>
        <dbReference type="Proteomes" id="UP000323502"/>
    </source>
</evidence>
<evidence type="ECO:0000313" key="5">
    <source>
        <dbReference type="Proteomes" id="UP000436801"/>
    </source>
</evidence>
<proteinExistence type="predicted"/>
<dbReference type="EMBL" id="WSUT01000007">
    <property type="protein sequence ID" value="MWC45708.1"/>
    <property type="molecule type" value="Genomic_DNA"/>
</dbReference>
<dbReference type="Proteomes" id="UP000436801">
    <property type="component" value="Unassembled WGS sequence"/>
</dbReference>
<feature type="region of interest" description="Disordered" evidence="1">
    <location>
        <begin position="1"/>
        <end position="23"/>
    </location>
</feature>
<evidence type="ECO:0000256" key="1">
    <source>
        <dbReference type="SAM" id="MobiDB-lite"/>
    </source>
</evidence>
<evidence type="ECO:0000313" key="2">
    <source>
        <dbReference type="EMBL" id="MWC45708.1"/>
    </source>
</evidence>
<evidence type="ECO:0000313" key="3">
    <source>
        <dbReference type="EMBL" id="SDF87875.1"/>
    </source>
</evidence>